<proteinExistence type="predicted"/>
<evidence type="ECO:0000313" key="2">
    <source>
        <dbReference type="Proteomes" id="UP000287651"/>
    </source>
</evidence>
<name>A0A427A7D9_ENSVE</name>
<evidence type="ECO:0000313" key="1">
    <source>
        <dbReference type="EMBL" id="RRT72162.1"/>
    </source>
</evidence>
<gene>
    <name evidence="1" type="ORF">B296_00000564</name>
</gene>
<comment type="caution">
    <text evidence="1">The sequence shown here is derived from an EMBL/GenBank/DDBJ whole genome shotgun (WGS) entry which is preliminary data.</text>
</comment>
<reference evidence="1 2" key="1">
    <citation type="journal article" date="2014" name="Agronomy (Basel)">
        <title>A Draft Genome Sequence for Ensete ventricosum, the Drought-Tolerant Tree Against Hunger.</title>
        <authorList>
            <person name="Harrison J."/>
            <person name="Moore K.A."/>
            <person name="Paszkiewicz K."/>
            <person name="Jones T."/>
            <person name="Grant M."/>
            <person name="Ambacheew D."/>
            <person name="Muzemil S."/>
            <person name="Studholme D.J."/>
        </authorList>
    </citation>
    <scope>NUCLEOTIDE SEQUENCE [LARGE SCALE GENOMIC DNA]</scope>
</reference>
<accession>A0A427A7D9</accession>
<organism evidence="1 2">
    <name type="scientific">Ensete ventricosum</name>
    <name type="common">Abyssinian banana</name>
    <name type="synonym">Musa ensete</name>
    <dbReference type="NCBI Taxonomy" id="4639"/>
    <lineage>
        <taxon>Eukaryota</taxon>
        <taxon>Viridiplantae</taxon>
        <taxon>Streptophyta</taxon>
        <taxon>Embryophyta</taxon>
        <taxon>Tracheophyta</taxon>
        <taxon>Spermatophyta</taxon>
        <taxon>Magnoliopsida</taxon>
        <taxon>Liliopsida</taxon>
        <taxon>Zingiberales</taxon>
        <taxon>Musaceae</taxon>
        <taxon>Ensete</taxon>
    </lineage>
</organism>
<dbReference type="EMBL" id="AMZH03003494">
    <property type="protein sequence ID" value="RRT72162.1"/>
    <property type="molecule type" value="Genomic_DNA"/>
</dbReference>
<protein>
    <submittedName>
        <fullName evidence="1">Uncharacterized protein</fullName>
    </submittedName>
</protein>
<dbReference type="Proteomes" id="UP000287651">
    <property type="component" value="Unassembled WGS sequence"/>
</dbReference>
<dbReference type="AlphaFoldDB" id="A0A427A7D9"/>
<sequence>MTLSEGWDLSGSIPGAFRTPRFEELDITNMLLRQRPHRLLGIPGSPSLSFFP</sequence>